<evidence type="ECO:0000313" key="1">
    <source>
        <dbReference type="EMBL" id="KAI4341058.1"/>
    </source>
</evidence>
<comment type="caution">
    <text evidence="1">The sequence shown here is derived from an EMBL/GenBank/DDBJ whole genome shotgun (WGS) entry which is preliminary data.</text>
</comment>
<evidence type="ECO:0000313" key="2">
    <source>
        <dbReference type="Proteomes" id="UP001057402"/>
    </source>
</evidence>
<proteinExistence type="predicted"/>
<reference evidence="2" key="1">
    <citation type="journal article" date="2023" name="Front. Plant Sci.">
        <title>Chromosomal-level genome assembly of Melastoma candidum provides insights into trichome evolution.</title>
        <authorList>
            <person name="Zhong Y."/>
            <person name="Wu W."/>
            <person name="Sun C."/>
            <person name="Zou P."/>
            <person name="Liu Y."/>
            <person name="Dai S."/>
            <person name="Zhou R."/>
        </authorList>
    </citation>
    <scope>NUCLEOTIDE SEQUENCE [LARGE SCALE GENOMIC DNA]</scope>
</reference>
<protein>
    <submittedName>
        <fullName evidence="1">Uncharacterized protein</fullName>
    </submittedName>
</protein>
<sequence>MSCMTFSAFSASLVFLLQLTSIPAAASAFWVSSALPEIHRACGGLPESAHLPLAREGLTPHPPNMLSLIAAVLQTAPGQCISLTQLPAFQ</sequence>
<organism evidence="1 2">
    <name type="scientific">Melastoma candidum</name>
    <dbReference type="NCBI Taxonomy" id="119954"/>
    <lineage>
        <taxon>Eukaryota</taxon>
        <taxon>Viridiplantae</taxon>
        <taxon>Streptophyta</taxon>
        <taxon>Embryophyta</taxon>
        <taxon>Tracheophyta</taxon>
        <taxon>Spermatophyta</taxon>
        <taxon>Magnoliopsida</taxon>
        <taxon>eudicotyledons</taxon>
        <taxon>Gunneridae</taxon>
        <taxon>Pentapetalae</taxon>
        <taxon>rosids</taxon>
        <taxon>malvids</taxon>
        <taxon>Myrtales</taxon>
        <taxon>Melastomataceae</taxon>
        <taxon>Melastomatoideae</taxon>
        <taxon>Melastomateae</taxon>
        <taxon>Melastoma</taxon>
    </lineage>
</organism>
<dbReference type="EMBL" id="CM042886">
    <property type="protein sequence ID" value="KAI4341058.1"/>
    <property type="molecule type" value="Genomic_DNA"/>
</dbReference>
<keyword evidence="2" id="KW-1185">Reference proteome</keyword>
<dbReference type="Proteomes" id="UP001057402">
    <property type="component" value="Chromosome 7"/>
</dbReference>
<gene>
    <name evidence="1" type="ORF">MLD38_025829</name>
</gene>
<accession>A0ACB9NY06</accession>
<name>A0ACB9NY06_9MYRT</name>